<dbReference type="PANTHER" id="PTHR12814">
    <property type="entry name" value="RNA-BINDING PROTEIN NOB1"/>
    <property type="match status" value="1"/>
</dbReference>
<dbReference type="AlphaFoldDB" id="E8RA74"/>
<dbReference type="GO" id="GO:0030490">
    <property type="term" value="P:maturation of SSU-rRNA"/>
    <property type="evidence" value="ECO:0007669"/>
    <property type="project" value="TreeGrafter"/>
</dbReference>
<dbReference type="EMBL" id="CP002363">
    <property type="protein sequence ID" value="ADV65380.1"/>
    <property type="molecule type" value="Genomic_DNA"/>
</dbReference>
<dbReference type="RefSeq" id="WP_013562602.1">
    <property type="nucleotide sequence ID" value="NC_014961.1"/>
</dbReference>
<keyword evidence="3" id="KW-0378">Hydrolase</keyword>
<dbReference type="STRING" id="765177.Desmu_1078"/>
<evidence type="ECO:0000313" key="5">
    <source>
        <dbReference type="EMBL" id="ADV65380.1"/>
    </source>
</evidence>
<organism evidence="5 6">
    <name type="scientific">Desulfurococcus mucosus (strain ATCC 35584 / DSM 2162 / JCM 9187 / O7/1)</name>
    <dbReference type="NCBI Taxonomy" id="765177"/>
    <lineage>
        <taxon>Archaea</taxon>
        <taxon>Thermoproteota</taxon>
        <taxon>Thermoprotei</taxon>
        <taxon>Desulfurococcales</taxon>
        <taxon>Desulfurococcaceae</taxon>
        <taxon>Desulfurococcus</taxon>
    </lineage>
</organism>
<dbReference type="CDD" id="cd09876">
    <property type="entry name" value="PIN_Nob1-like"/>
    <property type="match status" value="1"/>
</dbReference>
<evidence type="ECO:0000256" key="2">
    <source>
        <dbReference type="ARBA" id="ARBA00022723"/>
    </source>
</evidence>
<evidence type="ECO:0000259" key="4">
    <source>
        <dbReference type="Pfam" id="PF17146"/>
    </source>
</evidence>
<keyword evidence="6" id="KW-1185">Reference proteome</keyword>
<feature type="domain" description="Ribonuclease PIN" evidence="4">
    <location>
        <begin position="7"/>
        <end position="97"/>
    </location>
</feature>
<dbReference type="GO" id="GO:0004521">
    <property type="term" value="F:RNA endonuclease activity"/>
    <property type="evidence" value="ECO:0007669"/>
    <property type="project" value="TreeGrafter"/>
</dbReference>
<dbReference type="InterPro" id="IPR033411">
    <property type="entry name" value="Ribonuclease_PIN"/>
</dbReference>
<accession>E8RA74</accession>
<dbReference type="GO" id="GO:0046872">
    <property type="term" value="F:metal ion binding"/>
    <property type="evidence" value="ECO:0007669"/>
    <property type="project" value="UniProtKB-KW"/>
</dbReference>
<reference evidence="5 6" key="2">
    <citation type="journal article" date="2011" name="Stand. Genomic Sci.">
        <title>Complete genome sequence of Desulfurococcus mucosus type strain (O7/1).</title>
        <authorList>
            <person name="Wirth R."/>
            <person name="Chertkov O."/>
            <person name="Held B."/>
            <person name="Lapidus A."/>
            <person name="Nolan M."/>
            <person name="Lucas S."/>
            <person name="Hammon N."/>
            <person name="Deshpande S."/>
            <person name="Cheng J.F."/>
            <person name="Tapia R."/>
            <person name="Han C."/>
            <person name="Goodwin L."/>
            <person name="Pitluck S."/>
            <person name="Liolios K."/>
            <person name="Ioanna P."/>
            <person name="Ivanova N."/>
            <person name="Mavromatis K."/>
            <person name="Mikhailova N."/>
            <person name="Pati A."/>
            <person name="Chen A."/>
            <person name="Palaniappan K."/>
            <person name="Land M."/>
            <person name="Hauser L."/>
            <person name="Chang Y.J."/>
            <person name="Jeffries C.D."/>
            <person name="Bilek Y."/>
            <person name="Hader T."/>
            <person name="Rohde M."/>
            <person name="Spring S."/>
            <person name="Sikorski J."/>
            <person name="Goker M."/>
            <person name="Woyke T."/>
            <person name="Bristow J."/>
            <person name="Eisen J.A."/>
            <person name="Markowitz V."/>
            <person name="Hugenholtz P."/>
            <person name="Kyrpides N.C."/>
            <person name="Klenk H.P."/>
        </authorList>
    </citation>
    <scope>NUCLEOTIDE SEQUENCE [LARGE SCALE GENOMIC DNA]</scope>
    <source>
        <strain evidence="6">ATCC 35584 / DSM 2162 / JCM 9187 / O7/1</strain>
    </source>
</reference>
<dbReference type="KEGG" id="dmu:Desmu_1078"/>
<dbReference type="InterPro" id="IPR039907">
    <property type="entry name" value="NOB1"/>
</dbReference>
<sequence precursor="true">MYTSIIVILDTGGLLAKYYRLLPHHLYRVYTTRLAAGEVVDEENKAALTDALEAGLLEVLDPDESSYSRVLEEARRIGEVSRLSETDLSIASLAVMLSGRGKVIVVTDDYSLQNLLLHLGVSFKPLRTRGIRTGREYLEYCPTCGYVPAKPGEKTCPLCGTPLTRRRASSAMR</sequence>
<name>E8RA74_DESM0</name>
<evidence type="ECO:0000256" key="3">
    <source>
        <dbReference type="ARBA" id="ARBA00022801"/>
    </source>
</evidence>
<protein>
    <submittedName>
        <fullName evidence="5">Nucleotide binding protein, PINc</fullName>
    </submittedName>
</protein>
<dbReference type="Proteomes" id="UP000001068">
    <property type="component" value="Chromosome"/>
</dbReference>
<keyword evidence="2" id="KW-0479">Metal-binding</keyword>
<dbReference type="eggNOG" id="arCOG00721">
    <property type="taxonomic scope" value="Archaea"/>
</dbReference>
<reference evidence="6" key="1">
    <citation type="submission" date="2010-11" db="EMBL/GenBank/DDBJ databases">
        <title>The complete genome of Desulfurococcus mucosus DSM 2162.</title>
        <authorList>
            <consortium name="US DOE Joint Genome Institute (JGI-PGF)"/>
            <person name="Lucas S."/>
            <person name="Copeland A."/>
            <person name="Lapidus A."/>
            <person name="Bruce D."/>
            <person name="Goodwin L."/>
            <person name="Pitluck S."/>
            <person name="Kyrpides N."/>
            <person name="Mavromatis K."/>
            <person name="Pagani I."/>
            <person name="Ivanova N."/>
            <person name="Ovchinnikova G."/>
            <person name="Chertkov O."/>
            <person name="Held B."/>
            <person name="Brettin T."/>
            <person name="Detter J.C."/>
            <person name="Tapia R."/>
            <person name="Han C."/>
            <person name="Land M."/>
            <person name="Hauser L."/>
            <person name="Markowitz V."/>
            <person name="Cheng J.-F."/>
            <person name="Hugenholtz P."/>
            <person name="Woyke T."/>
            <person name="Wu D."/>
            <person name="Wirth R."/>
            <person name="Bilek Y."/>
            <person name="Hader T."/>
            <person name="Klenk H.-P."/>
            <person name="Eisen J.A."/>
        </authorList>
    </citation>
    <scope>NUCLEOTIDE SEQUENCE [LARGE SCALE GENOMIC DNA]</scope>
    <source>
        <strain evidence="6">ATCC 35584 / DSM 2162 / JCM 9187 / O7/1</strain>
    </source>
</reference>
<dbReference type="GO" id="GO:0030688">
    <property type="term" value="C:preribosome, small subunit precursor"/>
    <property type="evidence" value="ECO:0007669"/>
    <property type="project" value="TreeGrafter"/>
</dbReference>
<dbReference type="Pfam" id="PF17146">
    <property type="entry name" value="PIN_6"/>
    <property type="match status" value="1"/>
</dbReference>
<dbReference type="GO" id="GO:0016787">
    <property type="term" value="F:hydrolase activity"/>
    <property type="evidence" value="ECO:0007669"/>
    <property type="project" value="UniProtKB-KW"/>
</dbReference>
<keyword evidence="1" id="KW-0540">Nuclease</keyword>
<dbReference type="Gene3D" id="3.40.50.1010">
    <property type="entry name" value="5'-nuclease"/>
    <property type="match status" value="1"/>
</dbReference>
<dbReference type="OrthoDB" id="27944at2157"/>
<evidence type="ECO:0000313" key="6">
    <source>
        <dbReference type="Proteomes" id="UP000001068"/>
    </source>
</evidence>
<dbReference type="PANTHER" id="PTHR12814:SF2">
    <property type="entry name" value="RNA-BINDING PROTEIN NOB1"/>
    <property type="match status" value="1"/>
</dbReference>
<gene>
    <name evidence="5" type="ordered locus">Desmu_1078</name>
</gene>
<proteinExistence type="predicted"/>
<dbReference type="HOGENOM" id="CLU_109674_2_0_2"/>
<dbReference type="GeneID" id="10153786"/>
<evidence type="ECO:0000256" key="1">
    <source>
        <dbReference type="ARBA" id="ARBA00022722"/>
    </source>
</evidence>